<dbReference type="RefSeq" id="WP_319613180.1">
    <property type="nucleotide sequence ID" value="NZ_JAWXYB010000018.1"/>
</dbReference>
<evidence type="ECO:0000256" key="7">
    <source>
        <dbReference type="PIRSR" id="PIRSR005096-2"/>
    </source>
</evidence>
<keyword evidence="4 5" id="KW-0119">Carbohydrate metabolism</keyword>
<dbReference type="NCBIfam" id="NF008277">
    <property type="entry name" value="PRK11055.1"/>
    <property type="match status" value="1"/>
</dbReference>
<dbReference type="InterPro" id="IPR008183">
    <property type="entry name" value="Aldose_1/G6P_1-epimerase"/>
</dbReference>
<keyword evidence="3 5" id="KW-0413">Isomerase</keyword>
<dbReference type="CDD" id="cd09019">
    <property type="entry name" value="galactose_mutarotase_like"/>
    <property type="match status" value="1"/>
</dbReference>
<dbReference type="Pfam" id="PF01263">
    <property type="entry name" value="Aldose_epim"/>
    <property type="match status" value="1"/>
</dbReference>
<accession>A0AAW9DMJ3</accession>
<comment type="catalytic activity">
    <reaction evidence="5">
        <text>alpha-D-glucose = beta-D-glucose</text>
        <dbReference type="Rhea" id="RHEA:10264"/>
        <dbReference type="ChEBI" id="CHEBI:15903"/>
        <dbReference type="ChEBI" id="CHEBI:17925"/>
        <dbReference type="EC" id="5.1.3.3"/>
    </reaction>
</comment>
<evidence type="ECO:0000256" key="5">
    <source>
        <dbReference type="PIRNR" id="PIRNR005096"/>
    </source>
</evidence>
<protein>
    <recommendedName>
        <fullName evidence="5">Aldose 1-epimerase</fullName>
        <ecNumber evidence="5">5.1.3.3</ecNumber>
    </recommendedName>
</protein>
<dbReference type="InterPro" id="IPR047215">
    <property type="entry name" value="Galactose_mutarotase-like"/>
</dbReference>
<dbReference type="InterPro" id="IPR011013">
    <property type="entry name" value="Gal_mutarotase_sf_dom"/>
</dbReference>
<evidence type="ECO:0000313" key="10">
    <source>
        <dbReference type="Proteomes" id="UP001279553"/>
    </source>
</evidence>
<dbReference type="EC" id="5.1.3.3" evidence="5"/>
<evidence type="ECO:0000256" key="1">
    <source>
        <dbReference type="ARBA" id="ARBA00005028"/>
    </source>
</evidence>
<reference evidence="9 10" key="1">
    <citation type="submission" date="2023-11" db="EMBL/GenBank/DDBJ databases">
        <title>MicrobeMod: A computational toolkit for identifying prokaryotic methylation and restriction-modification with nanopore sequencing.</title>
        <authorList>
            <person name="Crits-Christoph A."/>
            <person name="Kang S.C."/>
            <person name="Lee H."/>
            <person name="Ostrov N."/>
        </authorList>
    </citation>
    <scope>NUCLEOTIDE SEQUENCE [LARGE SCALE GENOMIC DNA]</scope>
    <source>
        <strain evidence="9 10">DSMZ 700</strain>
    </source>
</reference>
<dbReference type="InterPro" id="IPR014718">
    <property type="entry name" value="GH-type_carb-bd"/>
</dbReference>
<evidence type="ECO:0000256" key="3">
    <source>
        <dbReference type="ARBA" id="ARBA00023235"/>
    </source>
</evidence>
<dbReference type="PANTHER" id="PTHR10091">
    <property type="entry name" value="ALDOSE-1-EPIMERASE"/>
    <property type="match status" value="1"/>
</dbReference>
<dbReference type="GO" id="GO:0005737">
    <property type="term" value="C:cytoplasm"/>
    <property type="evidence" value="ECO:0007669"/>
    <property type="project" value="TreeGrafter"/>
</dbReference>
<dbReference type="GO" id="GO:0030246">
    <property type="term" value="F:carbohydrate binding"/>
    <property type="evidence" value="ECO:0007669"/>
    <property type="project" value="InterPro"/>
</dbReference>
<dbReference type="GO" id="GO:0006006">
    <property type="term" value="P:glucose metabolic process"/>
    <property type="evidence" value="ECO:0007669"/>
    <property type="project" value="TreeGrafter"/>
</dbReference>
<dbReference type="GO" id="GO:0033499">
    <property type="term" value="P:galactose catabolic process via UDP-galactose, Leloir pathway"/>
    <property type="evidence" value="ECO:0007669"/>
    <property type="project" value="TreeGrafter"/>
</dbReference>
<feature type="active site" description="Proton acceptor" evidence="6">
    <location>
        <position position="319"/>
    </location>
</feature>
<evidence type="ECO:0000256" key="6">
    <source>
        <dbReference type="PIRSR" id="PIRSR005096-1"/>
    </source>
</evidence>
<dbReference type="EMBL" id="JAWXYB010000018">
    <property type="protein sequence ID" value="MDX5930220.1"/>
    <property type="molecule type" value="Genomic_DNA"/>
</dbReference>
<comment type="similarity">
    <text evidence="2 5">Belongs to the aldose epimerase family.</text>
</comment>
<comment type="pathway">
    <text evidence="1 5">Carbohydrate metabolism; hexose metabolism.</text>
</comment>
<feature type="binding site" evidence="8">
    <location>
        <begin position="81"/>
        <end position="82"/>
    </location>
    <ligand>
        <name>beta-D-galactose</name>
        <dbReference type="ChEBI" id="CHEBI:27667"/>
    </ligand>
</feature>
<gene>
    <name evidence="9" type="ORF">SIL87_05485</name>
</gene>
<dbReference type="SUPFAM" id="SSF74650">
    <property type="entry name" value="Galactose mutarotase-like"/>
    <property type="match status" value="1"/>
</dbReference>
<evidence type="ECO:0000256" key="2">
    <source>
        <dbReference type="ARBA" id="ARBA00006206"/>
    </source>
</evidence>
<dbReference type="GO" id="GO:0004034">
    <property type="term" value="F:aldose 1-epimerase activity"/>
    <property type="evidence" value="ECO:0007669"/>
    <property type="project" value="UniProtKB-EC"/>
</dbReference>
<evidence type="ECO:0000256" key="4">
    <source>
        <dbReference type="ARBA" id="ARBA00023277"/>
    </source>
</evidence>
<comment type="caution">
    <text evidence="9">The sequence shown here is derived from an EMBL/GenBank/DDBJ whole genome shotgun (WGS) entry which is preliminary data.</text>
</comment>
<dbReference type="Proteomes" id="UP001279553">
    <property type="component" value="Unassembled WGS sequence"/>
</dbReference>
<dbReference type="PANTHER" id="PTHR10091:SF0">
    <property type="entry name" value="GALACTOSE MUTAROTASE"/>
    <property type="match status" value="1"/>
</dbReference>
<dbReference type="PIRSF" id="PIRSF005096">
    <property type="entry name" value="GALM"/>
    <property type="match status" value="1"/>
</dbReference>
<name>A0AAW9DMJ3_ACIAO</name>
<dbReference type="Gene3D" id="2.70.98.10">
    <property type="match status" value="1"/>
</dbReference>
<dbReference type="InterPro" id="IPR015443">
    <property type="entry name" value="Aldose_1-epimerase"/>
</dbReference>
<proteinExistence type="inferred from homology"/>
<dbReference type="AlphaFoldDB" id="A0AAW9DMJ3"/>
<keyword evidence="10" id="KW-1185">Reference proteome</keyword>
<evidence type="ECO:0000256" key="8">
    <source>
        <dbReference type="PIRSR" id="PIRSR005096-3"/>
    </source>
</evidence>
<feature type="binding site" evidence="8">
    <location>
        <begin position="184"/>
        <end position="186"/>
    </location>
    <ligand>
        <name>beta-D-galactose</name>
        <dbReference type="ChEBI" id="CHEBI:27667"/>
    </ligand>
</feature>
<feature type="active site" description="Proton donor" evidence="6">
    <location>
        <position position="184"/>
    </location>
</feature>
<sequence length="355" mass="37764">MSQAEIADYGATRDGVMVRRMVLRNARGMSVGVLDYGGVITDVNVPDRNGVMGNVVLGCSNIGDYQTKSSYFGALLGRYANRIAGAKFSLDGEVFHLPANNGANTLHGGPKTGATPNFAHRVWEIVRAEAQAVTLRLVSADGDNGFPGTLTVEVTYTLGAEDALRIDYAARVEGRATVLNLSNHTYFNLAGSGSALDHEVMIPAGHFLPTDAAQIPTGILLSVAGTPMDFRTPQVAGARIRDEFEQIVLAGGYDHCFVLDKPGAAMGLAAQVRDAGSGRVLTIETDQPAVQFYTGNKLDGTIPGSHGALIRAGDGMAFETQHFPDAPNRPHFPSTRLDPGEEFRSTTIWRFGISA</sequence>
<organism evidence="9 10">
    <name type="scientific">Acidiphilium acidophilum</name>
    <name type="common">Thiobacillus acidophilus</name>
    <dbReference type="NCBI Taxonomy" id="76588"/>
    <lineage>
        <taxon>Bacteria</taxon>
        <taxon>Pseudomonadati</taxon>
        <taxon>Pseudomonadota</taxon>
        <taxon>Alphaproteobacteria</taxon>
        <taxon>Acetobacterales</taxon>
        <taxon>Acidocellaceae</taxon>
        <taxon>Acidiphilium</taxon>
    </lineage>
</organism>
<feature type="binding site" evidence="7">
    <location>
        <position position="254"/>
    </location>
    <ligand>
        <name>beta-D-galactose</name>
        <dbReference type="ChEBI" id="CHEBI:27667"/>
    </ligand>
</feature>
<evidence type="ECO:0000313" key="9">
    <source>
        <dbReference type="EMBL" id="MDX5930220.1"/>
    </source>
</evidence>